<dbReference type="Proteomes" id="UP001287356">
    <property type="component" value="Unassembled WGS sequence"/>
</dbReference>
<organism evidence="1 2">
    <name type="scientific">Lasiosphaeria ovina</name>
    <dbReference type="NCBI Taxonomy" id="92902"/>
    <lineage>
        <taxon>Eukaryota</taxon>
        <taxon>Fungi</taxon>
        <taxon>Dikarya</taxon>
        <taxon>Ascomycota</taxon>
        <taxon>Pezizomycotina</taxon>
        <taxon>Sordariomycetes</taxon>
        <taxon>Sordariomycetidae</taxon>
        <taxon>Sordariales</taxon>
        <taxon>Lasiosphaeriaceae</taxon>
        <taxon>Lasiosphaeria</taxon>
    </lineage>
</organism>
<dbReference type="EMBL" id="JAULSN010000014">
    <property type="protein sequence ID" value="KAK3360867.1"/>
    <property type="molecule type" value="Genomic_DNA"/>
</dbReference>
<accession>A0AAE0JSU3</accession>
<gene>
    <name evidence="1" type="ORF">B0T24DRAFT_643671</name>
</gene>
<proteinExistence type="predicted"/>
<keyword evidence="2" id="KW-1185">Reference proteome</keyword>
<comment type="caution">
    <text evidence="1">The sequence shown here is derived from an EMBL/GenBank/DDBJ whole genome shotgun (WGS) entry which is preliminary data.</text>
</comment>
<evidence type="ECO:0000313" key="1">
    <source>
        <dbReference type="EMBL" id="KAK3360867.1"/>
    </source>
</evidence>
<reference evidence="1" key="2">
    <citation type="submission" date="2023-06" db="EMBL/GenBank/DDBJ databases">
        <authorList>
            <consortium name="Lawrence Berkeley National Laboratory"/>
            <person name="Haridas S."/>
            <person name="Hensen N."/>
            <person name="Bonometti L."/>
            <person name="Westerberg I."/>
            <person name="Brannstrom I.O."/>
            <person name="Guillou S."/>
            <person name="Cros-Aarteil S."/>
            <person name="Calhoun S."/>
            <person name="Kuo A."/>
            <person name="Mondo S."/>
            <person name="Pangilinan J."/>
            <person name="Riley R."/>
            <person name="Labutti K."/>
            <person name="Andreopoulos B."/>
            <person name="Lipzen A."/>
            <person name="Chen C."/>
            <person name="Yanf M."/>
            <person name="Daum C."/>
            <person name="Ng V."/>
            <person name="Clum A."/>
            <person name="Steindorff A."/>
            <person name="Ohm R."/>
            <person name="Martin F."/>
            <person name="Silar P."/>
            <person name="Natvig D."/>
            <person name="Lalanne C."/>
            <person name="Gautier V."/>
            <person name="Ament-Velasquez S.L."/>
            <person name="Kruys A."/>
            <person name="Hutchinson M.I."/>
            <person name="Powell A.J."/>
            <person name="Barry K."/>
            <person name="Miller A.N."/>
            <person name="Grigoriev I.V."/>
            <person name="Debuchy R."/>
            <person name="Gladieux P."/>
            <person name="Thoren M.H."/>
            <person name="Johannesson H."/>
        </authorList>
    </citation>
    <scope>NUCLEOTIDE SEQUENCE</scope>
    <source>
        <strain evidence="1">CBS 958.72</strain>
    </source>
</reference>
<protein>
    <submittedName>
        <fullName evidence="1">Uncharacterized protein</fullName>
    </submittedName>
</protein>
<name>A0AAE0JSU3_9PEZI</name>
<reference evidence="1" key="1">
    <citation type="journal article" date="2023" name="Mol. Phylogenet. Evol.">
        <title>Genome-scale phylogeny and comparative genomics of the fungal order Sordariales.</title>
        <authorList>
            <person name="Hensen N."/>
            <person name="Bonometti L."/>
            <person name="Westerberg I."/>
            <person name="Brannstrom I.O."/>
            <person name="Guillou S."/>
            <person name="Cros-Aarteil S."/>
            <person name="Calhoun S."/>
            <person name="Haridas S."/>
            <person name="Kuo A."/>
            <person name="Mondo S."/>
            <person name="Pangilinan J."/>
            <person name="Riley R."/>
            <person name="LaButti K."/>
            <person name="Andreopoulos B."/>
            <person name="Lipzen A."/>
            <person name="Chen C."/>
            <person name="Yan M."/>
            <person name="Daum C."/>
            <person name="Ng V."/>
            <person name="Clum A."/>
            <person name="Steindorff A."/>
            <person name="Ohm R.A."/>
            <person name="Martin F."/>
            <person name="Silar P."/>
            <person name="Natvig D.O."/>
            <person name="Lalanne C."/>
            <person name="Gautier V."/>
            <person name="Ament-Velasquez S.L."/>
            <person name="Kruys A."/>
            <person name="Hutchinson M.I."/>
            <person name="Powell A.J."/>
            <person name="Barry K."/>
            <person name="Miller A.N."/>
            <person name="Grigoriev I.V."/>
            <person name="Debuchy R."/>
            <person name="Gladieux P."/>
            <person name="Hiltunen Thoren M."/>
            <person name="Johannesson H."/>
        </authorList>
    </citation>
    <scope>NUCLEOTIDE SEQUENCE</scope>
    <source>
        <strain evidence="1">CBS 958.72</strain>
    </source>
</reference>
<sequence length="101" mass="10926">MGDLMGDGYYIEALPRDWRSTHTYKRLFGQLNIEVGPSPLPSMQFSTSHNISGCIVHFAMVGNTLVVRATEQSKSGSTLQEATSEIICPTSLSTGTRTGST</sequence>
<dbReference type="AlphaFoldDB" id="A0AAE0JSU3"/>
<evidence type="ECO:0000313" key="2">
    <source>
        <dbReference type="Proteomes" id="UP001287356"/>
    </source>
</evidence>